<dbReference type="PANTHER" id="PTHR34138">
    <property type="entry name" value="CELL SHAPE-DETERMINING PROTEIN MREC"/>
    <property type="match status" value="1"/>
</dbReference>
<evidence type="ECO:0000256" key="4">
    <source>
        <dbReference type="ARBA" id="ARBA00032089"/>
    </source>
</evidence>
<evidence type="ECO:0000313" key="9">
    <source>
        <dbReference type="Proteomes" id="UP000217785"/>
    </source>
</evidence>
<dbReference type="AlphaFoldDB" id="A0A292YHP7"/>
<dbReference type="InterPro" id="IPR042177">
    <property type="entry name" value="Cell/Rod_1"/>
</dbReference>
<comment type="caution">
    <text evidence="8">The sequence shown here is derived from an EMBL/GenBank/DDBJ whole genome shotgun (WGS) entry which is preliminary data.</text>
</comment>
<evidence type="ECO:0000256" key="6">
    <source>
        <dbReference type="SAM" id="Coils"/>
    </source>
</evidence>
<keyword evidence="6" id="KW-0175">Coiled coil</keyword>
<dbReference type="GO" id="GO:0005886">
    <property type="term" value="C:plasma membrane"/>
    <property type="evidence" value="ECO:0007669"/>
    <property type="project" value="TreeGrafter"/>
</dbReference>
<dbReference type="NCBIfam" id="TIGR00219">
    <property type="entry name" value="mreC"/>
    <property type="match status" value="1"/>
</dbReference>
<accession>A0A292YHP7</accession>
<dbReference type="Gene3D" id="2.40.10.350">
    <property type="entry name" value="Rod shape-determining protein MreC, domain 2"/>
    <property type="match status" value="1"/>
</dbReference>
<gene>
    <name evidence="8" type="ORF">EFBL_2104</name>
</gene>
<protein>
    <recommendedName>
        <fullName evidence="2 5">Cell shape-determining protein MreC</fullName>
    </recommendedName>
    <alternativeName>
        <fullName evidence="4 5">Cell shape protein MreC</fullName>
    </alternativeName>
</protein>
<feature type="domain" description="Rod shape-determining protein MreC beta-barrel core" evidence="7">
    <location>
        <begin position="122"/>
        <end position="274"/>
    </location>
</feature>
<evidence type="ECO:0000256" key="3">
    <source>
        <dbReference type="ARBA" id="ARBA00022960"/>
    </source>
</evidence>
<evidence type="ECO:0000259" key="7">
    <source>
        <dbReference type="Pfam" id="PF04085"/>
    </source>
</evidence>
<dbReference type="Proteomes" id="UP000217785">
    <property type="component" value="Unassembled WGS sequence"/>
</dbReference>
<comment type="function">
    <text evidence="5">Involved in formation and maintenance of cell shape.</text>
</comment>
<dbReference type="RefSeq" id="WP_165912436.1">
    <property type="nucleotide sequence ID" value="NZ_BDUF01000057.1"/>
</dbReference>
<dbReference type="PIRSF" id="PIRSF038471">
    <property type="entry name" value="MreC"/>
    <property type="match status" value="1"/>
</dbReference>
<proteinExistence type="inferred from homology"/>
<dbReference type="InterPro" id="IPR007221">
    <property type="entry name" value="MreC"/>
</dbReference>
<evidence type="ECO:0000256" key="2">
    <source>
        <dbReference type="ARBA" id="ARBA00013855"/>
    </source>
</evidence>
<name>A0A292YHP7_9BACL</name>
<feature type="coiled-coil region" evidence="6">
    <location>
        <begin position="68"/>
        <end position="105"/>
    </location>
</feature>
<keyword evidence="9" id="KW-1185">Reference proteome</keyword>
<evidence type="ECO:0000256" key="1">
    <source>
        <dbReference type="ARBA" id="ARBA00009369"/>
    </source>
</evidence>
<dbReference type="Gene3D" id="2.40.10.340">
    <property type="entry name" value="Rod shape-determining protein MreC, domain 1"/>
    <property type="match status" value="1"/>
</dbReference>
<dbReference type="InterPro" id="IPR055342">
    <property type="entry name" value="MreC_beta-barrel_core"/>
</dbReference>
<sequence>MPRYSNNKRLFVLLVSLILLTVIVTFSIKRNDITLPEKVMIDAFSWVQNVVYRPVSHLAGFIDEVQGILELYEENATLKANLRDYQTLSARLAELEHRNQQLETMLNFRQQPLTFKVHPANVTGRNPGEWNSTLTIDKGEAHGVKKEMVVIAPDGGLVGRVMSVNKFSSKVLLITDTNKMGISAVVQDTQSRAVGIVSGSSSQLGAVEMGLIDREANLQVGQKVVTSHLSDIAPPGILIGEITSFTMEESGLTKKATIKPAAKLDRLETVFIVERDQPVPQGQ</sequence>
<organism evidence="8 9">
    <name type="scientific">Effusibacillus lacus</name>
    <dbReference type="NCBI Taxonomy" id="1348429"/>
    <lineage>
        <taxon>Bacteria</taxon>
        <taxon>Bacillati</taxon>
        <taxon>Bacillota</taxon>
        <taxon>Bacilli</taxon>
        <taxon>Bacillales</taxon>
        <taxon>Alicyclobacillaceae</taxon>
        <taxon>Effusibacillus</taxon>
    </lineage>
</organism>
<evidence type="ECO:0000256" key="5">
    <source>
        <dbReference type="PIRNR" id="PIRNR038471"/>
    </source>
</evidence>
<dbReference type="InterPro" id="IPR042175">
    <property type="entry name" value="Cell/Rod_MreC_2"/>
</dbReference>
<evidence type="ECO:0000313" key="8">
    <source>
        <dbReference type="EMBL" id="GAX90477.1"/>
    </source>
</evidence>
<reference evidence="9" key="1">
    <citation type="submission" date="2017-07" db="EMBL/GenBank/DDBJ databases">
        <title>Draft genome sequence of Effusibacillus lacus strain skLN1.</title>
        <authorList>
            <person name="Watanabe M."/>
            <person name="Kojima H."/>
            <person name="Fukui M."/>
        </authorList>
    </citation>
    <scope>NUCLEOTIDE SEQUENCE [LARGE SCALE GENOMIC DNA]</scope>
    <source>
        <strain evidence="9">skLN1</strain>
    </source>
</reference>
<keyword evidence="3 5" id="KW-0133">Cell shape</keyword>
<comment type="similarity">
    <text evidence="1 5">Belongs to the MreC family.</text>
</comment>
<dbReference type="PANTHER" id="PTHR34138:SF1">
    <property type="entry name" value="CELL SHAPE-DETERMINING PROTEIN MREC"/>
    <property type="match status" value="1"/>
</dbReference>
<dbReference type="EMBL" id="BDUF01000057">
    <property type="protein sequence ID" value="GAX90477.1"/>
    <property type="molecule type" value="Genomic_DNA"/>
</dbReference>
<dbReference type="Pfam" id="PF04085">
    <property type="entry name" value="MreC"/>
    <property type="match status" value="1"/>
</dbReference>
<dbReference type="GO" id="GO:0008360">
    <property type="term" value="P:regulation of cell shape"/>
    <property type="evidence" value="ECO:0007669"/>
    <property type="project" value="UniProtKB-KW"/>
</dbReference>